<dbReference type="PANTHER" id="PTHR15818">
    <property type="entry name" value="G PATCH AND KOW-CONTAINING"/>
    <property type="match status" value="1"/>
</dbReference>
<evidence type="ECO:0000256" key="3">
    <source>
        <dbReference type="ARBA" id="ARBA00023242"/>
    </source>
</evidence>
<dbReference type="AlphaFoldDB" id="A0A1G4JEE2"/>
<dbReference type="GO" id="GO:0005681">
    <property type="term" value="C:spliceosomal complex"/>
    <property type="evidence" value="ECO:0007669"/>
    <property type="project" value="UniProtKB-UniRule"/>
</dbReference>
<dbReference type="OrthoDB" id="5577072at2759"/>
<dbReference type="GO" id="GO:0000398">
    <property type="term" value="P:mRNA splicing, via spliceosome"/>
    <property type="evidence" value="ECO:0007669"/>
    <property type="project" value="UniProtKB-UniRule"/>
</dbReference>
<evidence type="ECO:0000256" key="2">
    <source>
        <dbReference type="ARBA" id="ARBA00008576"/>
    </source>
</evidence>
<protein>
    <recommendedName>
        <fullName evidence="4">Pre-mRNA-splicing factor</fullName>
    </recommendedName>
</protein>
<dbReference type="InterPro" id="IPR045166">
    <property type="entry name" value="Spp2-like"/>
</dbReference>
<accession>A0A1G4JEE2</accession>
<dbReference type="EMBL" id="LT598448">
    <property type="protein sequence ID" value="SCU88591.1"/>
    <property type="molecule type" value="Genomic_DNA"/>
</dbReference>
<reference evidence="8" key="1">
    <citation type="submission" date="2016-03" db="EMBL/GenBank/DDBJ databases">
        <authorList>
            <person name="Devillers Hugo."/>
        </authorList>
    </citation>
    <scope>NUCLEOTIDE SEQUENCE [LARGE SCALE GENOMIC DNA]</scope>
</reference>
<feature type="domain" description="Spp2/MOS2 G-patch" evidence="6">
    <location>
        <begin position="117"/>
        <end position="175"/>
    </location>
</feature>
<keyword evidence="3 4" id="KW-0539">Nucleus</keyword>
<keyword evidence="4" id="KW-0508">mRNA splicing</keyword>
<feature type="compositionally biased region" description="Polar residues" evidence="5">
    <location>
        <begin position="92"/>
        <end position="116"/>
    </location>
</feature>
<evidence type="ECO:0000313" key="8">
    <source>
        <dbReference type="Proteomes" id="UP000189911"/>
    </source>
</evidence>
<comment type="similarity">
    <text evidence="2 4">Belongs to the SPP2 family.</text>
</comment>
<evidence type="ECO:0000256" key="1">
    <source>
        <dbReference type="ARBA" id="ARBA00004123"/>
    </source>
</evidence>
<comment type="function">
    <text evidence="4">Involved in spliceosome maturation and the first step of pre-mRNA splicing.</text>
</comment>
<evidence type="ECO:0000256" key="5">
    <source>
        <dbReference type="SAM" id="MobiDB-lite"/>
    </source>
</evidence>
<dbReference type="Pfam" id="PF12656">
    <property type="entry name" value="G-patch_2"/>
    <property type="match status" value="1"/>
</dbReference>
<dbReference type="PANTHER" id="PTHR15818:SF2">
    <property type="entry name" value="G-PATCH DOMAIN AND KOW MOTIFS-CONTAINING PROTEIN"/>
    <property type="match status" value="1"/>
</dbReference>
<evidence type="ECO:0000256" key="4">
    <source>
        <dbReference type="RuleBase" id="RU369096"/>
    </source>
</evidence>
<feature type="region of interest" description="Disordered" evidence="5">
    <location>
        <begin position="71"/>
        <end position="116"/>
    </location>
</feature>
<proteinExistence type="inferred from homology"/>
<keyword evidence="4" id="KW-0747">Spliceosome</keyword>
<comment type="subcellular location">
    <subcellularLocation>
        <location evidence="1 4">Nucleus</location>
    </subcellularLocation>
</comment>
<dbReference type="Proteomes" id="UP000189911">
    <property type="component" value="Chromosome D"/>
</dbReference>
<gene>
    <name evidence="7" type="ORF">LANO_0D02542G</name>
</gene>
<evidence type="ECO:0000259" key="6">
    <source>
        <dbReference type="Pfam" id="PF12656"/>
    </source>
</evidence>
<keyword evidence="8" id="KW-1185">Reference proteome</keyword>
<name>A0A1G4JEE2_9SACH</name>
<feature type="region of interest" description="Disordered" evidence="5">
    <location>
        <begin position="1"/>
        <end position="40"/>
    </location>
</feature>
<dbReference type="InterPro" id="IPR026822">
    <property type="entry name" value="Spp2/MOS2_G-patch"/>
</dbReference>
<evidence type="ECO:0000313" key="7">
    <source>
        <dbReference type="EMBL" id="SCU88591.1"/>
    </source>
</evidence>
<keyword evidence="4" id="KW-0507">mRNA processing</keyword>
<sequence>MAGFSVSLKGQKVGKKGITGEKKRKRANVFNESDLNDPKKSKIRLTHVDEYKKAEEQELVIKPVADLTAVQRPDNTGMGPKSDLKFGFNAGKESNPTEGSRISNSINGPQNSSNLLEDTQQEDYDNVPIEKFGDALLRGMGWDGKAEHDKISKSSSAKAHNKLRPSLLGLGAKAVRSTQAEEKVKPALFLPVIKVPKKGSDL</sequence>
<organism evidence="7 8">
    <name type="scientific">Lachancea nothofagi CBS 11611</name>
    <dbReference type="NCBI Taxonomy" id="1266666"/>
    <lineage>
        <taxon>Eukaryota</taxon>
        <taxon>Fungi</taxon>
        <taxon>Dikarya</taxon>
        <taxon>Ascomycota</taxon>
        <taxon>Saccharomycotina</taxon>
        <taxon>Saccharomycetes</taxon>
        <taxon>Saccharomycetales</taxon>
        <taxon>Saccharomycetaceae</taxon>
        <taxon>Lachancea</taxon>
    </lineage>
</organism>